<keyword evidence="4" id="KW-0238">DNA-binding</keyword>
<keyword evidence="8" id="KW-0808">Transferase</keyword>
<reference evidence="9" key="1">
    <citation type="journal article" date="2019" name="Int. J. Syst. Evol. Microbiol.">
        <title>The Global Catalogue of Microorganisms (GCM) 10K type strain sequencing project: providing services to taxonomists for standard genome sequencing and annotation.</title>
        <authorList>
            <consortium name="The Broad Institute Genomics Platform"/>
            <consortium name="The Broad Institute Genome Sequencing Center for Infectious Disease"/>
            <person name="Wu L."/>
            <person name="Ma J."/>
        </authorList>
    </citation>
    <scope>NUCLEOTIDE SEQUENCE [LARGE SCALE GENOMIC DNA]</scope>
    <source>
        <strain evidence="9">CGMCC 4.7241</strain>
    </source>
</reference>
<dbReference type="InterPro" id="IPR015421">
    <property type="entry name" value="PyrdxlP-dep_Trfase_major"/>
</dbReference>
<keyword evidence="2" id="KW-0663">Pyridoxal phosphate</keyword>
<evidence type="ECO:0000256" key="5">
    <source>
        <dbReference type="ARBA" id="ARBA00023163"/>
    </source>
</evidence>
<dbReference type="Gene3D" id="1.10.10.10">
    <property type="entry name" value="Winged helix-like DNA-binding domain superfamily/Winged helix DNA-binding domain"/>
    <property type="match status" value="1"/>
</dbReference>
<feature type="domain" description="HTH gntR-type" evidence="7">
    <location>
        <begin position="24"/>
        <end position="92"/>
    </location>
</feature>
<dbReference type="RefSeq" id="WP_205117716.1">
    <property type="nucleotide sequence ID" value="NZ_JAFBCM010000001.1"/>
</dbReference>
<dbReference type="CDD" id="cd07377">
    <property type="entry name" value="WHTH_GntR"/>
    <property type="match status" value="1"/>
</dbReference>
<dbReference type="PRINTS" id="PR00035">
    <property type="entry name" value="HTHGNTR"/>
</dbReference>
<evidence type="ECO:0000256" key="6">
    <source>
        <dbReference type="SAM" id="MobiDB-lite"/>
    </source>
</evidence>
<evidence type="ECO:0000313" key="8">
    <source>
        <dbReference type="EMBL" id="MFC3763352.1"/>
    </source>
</evidence>
<evidence type="ECO:0000256" key="4">
    <source>
        <dbReference type="ARBA" id="ARBA00023125"/>
    </source>
</evidence>
<dbReference type="SUPFAM" id="SSF53383">
    <property type="entry name" value="PLP-dependent transferases"/>
    <property type="match status" value="1"/>
</dbReference>
<name>A0ABV7YE41_9ACTN</name>
<dbReference type="InterPro" id="IPR004839">
    <property type="entry name" value="Aminotransferase_I/II_large"/>
</dbReference>
<dbReference type="Pfam" id="PF00155">
    <property type="entry name" value="Aminotran_1_2"/>
    <property type="match status" value="1"/>
</dbReference>
<dbReference type="InterPro" id="IPR000524">
    <property type="entry name" value="Tscrpt_reg_HTH_GntR"/>
</dbReference>
<dbReference type="Gene3D" id="3.90.1150.10">
    <property type="entry name" value="Aspartate Aminotransferase, domain 1"/>
    <property type="match status" value="1"/>
</dbReference>
<feature type="region of interest" description="Disordered" evidence="6">
    <location>
        <begin position="84"/>
        <end position="104"/>
    </location>
</feature>
<evidence type="ECO:0000256" key="1">
    <source>
        <dbReference type="ARBA" id="ARBA00005384"/>
    </source>
</evidence>
<dbReference type="CDD" id="cd00609">
    <property type="entry name" value="AAT_like"/>
    <property type="match status" value="1"/>
</dbReference>
<dbReference type="InterPro" id="IPR015422">
    <property type="entry name" value="PyrdxlP-dep_Trfase_small"/>
</dbReference>
<dbReference type="PROSITE" id="PS50949">
    <property type="entry name" value="HTH_GNTR"/>
    <property type="match status" value="1"/>
</dbReference>
<keyword evidence="8" id="KW-0032">Aminotransferase</keyword>
<evidence type="ECO:0000313" key="9">
    <source>
        <dbReference type="Proteomes" id="UP001595699"/>
    </source>
</evidence>
<dbReference type="InterPro" id="IPR036388">
    <property type="entry name" value="WH-like_DNA-bd_sf"/>
</dbReference>
<dbReference type="PANTHER" id="PTHR46577">
    <property type="entry name" value="HTH-TYPE TRANSCRIPTIONAL REGULATORY PROTEIN GABR"/>
    <property type="match status" value="1"/>
</dbReference>
<dbReference type="InterPro" id="IPR051446">
    <property type="entry name" value="HTH_trans_reg/aminotransferase"/>
</dbReference>
<dbReference type="Pfam" id="PF00392">
    <property type="entry name" value="GntR"/>
    <property type="match status" value="1"/>
</dbReference>
<evidence type="ECO:0000259" key="7">
    <source>
        <dbReference type="PROSITE" id="PS50949"/>
    </source>
</evidence>
<keyword evidence="3" id="KW-0805">Transcription regulation</keyword>
<accession>A0ABV7YE41</accession>
<proteinExistence type="inferred from homology"/>
<dbReference type="Gene3D" id="3.40.640.10">
    <property type="entry name" value="Type I PLP-dependent aspartate aminotransferase-like (Major domain)"/>
    <property type="match status" value="1"/>
</dbReference>
<sequence>MARKVDSSVLEVGRALGSWTVGDGPMYRKLADAVRRAVEGGALAGGDRMPSERQLADLLAVSRTTVVAAYDDLRENGVVESMRGSGTRIARRSGSRGPSDGRVPGGRGATIFQRLIDGPGELISLACAAEPGDQDLLEVMREVAEHDMPALLQSQGFFPTGLPICREAVANYLTSGGFPTAPDQVLMTTGAQQALALIAELYLTRGDRVLVESPSWPGCFDVFQAAGAELVTVPLDDEGARADAFAAACIDYEPTLAYVMPTYHNPTGTLMSESRRRKLAEIATRTGVPIVEDNAYLGLRIAEPYDAPQPAPLGSFAGPGGEVLSIGSLGKAVWGGLRIGWVRAPAEIIERLARRKVLADLSSPVFEQAVAARLLPRLNQIQSERAAHLRPQLDTLERLLREQLPTWRWRRPDGGPAIWVELPPGVDAEVYAQVALRHGVEVIPGSAMMFDSVRSNHIRMPYTFPEPVLVELVDRLARAWMELNRHGPVESRPVQRLVL</sequence>
<organism evidence="8 9">
    <name type="scientific">Tenggerimyces flavus</name>
    <dbReference type="NCBI Taxonomy" id="1708749"/>
    <lineage>
        <taxon>Bacteria</taxon>
        <taxon>Bacillati</taxon>
        <taxon>Actinomycetota</taxon>
        <taxon>Actinomycetes</taxon>
        <taxon>Propionibacteriales</taxon>
        <taxon>Nocardioidaceae</taxon>
        <taxon>Tenggerimyces</taxon>
    </lineage>
</organism>
<gene>
    <name evidence="8" type="ORF">ACFOUW_21115</name>
</gene>
<comment type="similarity">
    <text evidence="1">In the C-terminal section; belongs to the class-I pyridoxal-phosphate-dependent aminotransferase family.</text>
</comment>
<dbReference type="Proteomes" id="UP001595699">
    <property type="component" value="Unassembled WGS sequence"/>
</dbReference>
<comment type="caution">
    <text evidence="8">The sequence shown here is derived from an EMBL/GenBank/DDBJ whole genome shotgun (WGS) entry which is preliminary data.</text>
</comment>
<evidence type="ECO:0000256" key="2">
    <source>
        <dbReference type="ARBA" id="ARBA00022898"/>
    </source>
</evidence>
<dbReference type="SUPFAM" id="SSF46785">
    <property type="entry name" value="Winged helix' DNA-binding domain"/>
    <property type="match status" value="1"/>
</dbReference>
<dbReference type="InterPro" id="IPR036390">
    <property type="entry name" value="WH_DNA-bd_sf"/>
</dbReference>
<dbReference type="SMART" id="SM00345">
    <property type="entry name" value="HTH_GNTR"/>
    <property type="match status" value="1"/>
</dbReference>
<dbReference type="GO" id="GO:0008483">
    <property type="term" value="F:transaminase activity"/>
    <property type="evidence" value="ECO:0007669"/>
    <property type="project" value="UniProtKB-KW"/>
</dbReference>
<dbReference type="InterPro" id="IPR015424">
    <property type="entry name" value="PyrdxlP-dep_Trfase"/>
</dbReference>
<evidence type="ECO:0000256" key="3">
    <source>
        <dbReference type="ARBA" id="ARBA00023015"/>
    </source>
</evidence>
<protein>
    <submittedName>
        <fullName evidence="8">PLP-dependent aminotransferase family protein</fullName>
    </submittedName>
</protein>
<keyword evidence="5" id="KW-0804">Transcription</keyword>
<keyword evidence="9" id="KW-1185">Reference proteome</keyword>
<dbReference type="PANTHER" id="PTHR46577:SF1">
    <property type="entry name" value="HTH-TYPE TRANSCRIPTIONAL REGULATORY PROTEIN GABR"/>
    <property type="match status" value="1"/>
</dbReference>
<dbReference type="EMBL" id="JBHRZH010000018">
    <property type="protein sequence ID" value="MFC3763352.1"/>
    <property type="molecule type" value="Genomic_DNA"/>
</dbReference>